<protein>
    <submittedName>
        <fullName evidence="2">Uncharacterized protein</fullName>
    </submittedName>
</protein>
<dbReference type="AlphaFoldDB" id="A0A8J4XY13"/>
<feature type="region of interest" description="Disordered" evidence="1">
    <location>
        <begin position="113"/>
        <end position="147"/>
    </location>
</feature>
<comment type="caution">
    <text evidence="2">The sequence shown here is derived from an EMBL/GenBank/DDBJ whole genome shotgun (WGS) entry which is preliminary data.</text>
</comment>
<proteinExistence type="predicted"/>
<dbReference type="OrthoDB" id="6022609at2759"/>
<feature type="region of interest" description="Disordered" evidence="1">
    <location>
        <begin position="1"/>
        <end position="23"/>
    </location>
</feature>
<sequence length="272" mass="29575">MPMEMETTTAVPDATTKQEPVGDAMEVTTLPPQEEDFTQILEAMTEAEAATTISLPTLEEEEEAKPAVVVEYDDAGEPVHRITVKEQVMVMMEDATPAGGEEAATYIPPPFEPLEEMTREGKSAADGDSNTTEGQRETSTEPSKTKVELKGGVGGLKVRQVTHNSTYLLLPTSKGGELYYKELLYFLFPLQLTAKEECMNVVCGPNAVCSPGIVALKEAREHILFSSFLGGAQGRRHMEEEGEEEPRSLCRCRFIGNASDVVDGCAPDVVAR</sequence>
<organism evidence="2 3">
    <name type="scientific">Chionoecetes opilio</name>
    <name type="common">Atlantic snow crab</name>
    <name type="synonym">Cancer opilio</name>
    <dbReference type="NCBI Taxonomy" id="41210"/>
    <lineage>
        <taxon>Eukaryota</taxon>
        <taxon>Metazoa</taxon>
        <taxon>Ecdysozoa</taxon>
        <taxon>Arthropoda</taxon>
        <taxon>Crustacea</taxon>
        <taxon>Multicrustacea</taxon>
        <taxon>Malacostraca</taxon>
        <taxon>Eumalacostraca</taxon>
        <taxon>Eucarida</taxon>
        <taxon>Decapoda</taxon>
        <taxon>Pleocyemata</taxon>
        <taxon>Brachyura</taxon>
        <taxon>Eubrachyura</taxon>
        <taxon>Majoidea</taxon>
        <taxon>Majidae</taxon>
        <taxon>Chionoecetes</taxon>
    </lineage>
</organism>
<keyword evidence="3" id="KW-1185">Reference proteome</keyword>
<reference evidence="2" key="1">
    <citation type="submission" date="2020-07" db="EMBL/GenBank/DDBJ databases">
        <title>The High-quality genome of the commercially important snow crab, Chionoecetes opilio.</title>
        <authorList>
            <person name="Jeong J.-H."/>
            <person name="Ryu S."/>
        </authorList>
    </citation>
    <scope>NUCLEOTIDE SEQUENCE</scope>
    <source>
        <strain evidence="2">MADBK_172401_WGS</strain>
        <tissue evidence="2">Digestive gland</tissue>
    </source>
</reference>
<evidence type="ECO:0000256" key="1">
    <source>
        <dbReference type="SAM" id="MobiDB-lite"/>
    </source>
</evidence>
<dbReference type="Proteomes" id="UP000770661">
    <property type="component" value="Unassembled WGS sequence"/>
</dbReference>
<feature type="compositionally biased region" description="Basic and acidic residues" evidence="1">
    <location>
        <begin position="116"/>
        <end position="125"/>
    </location>
</feature>
<feature type="compositionally biased region" description="Basic and acidic residues" evidence="1">
    <location>
        <begin position="134"/>
        <end position="147"/>
    </location>
</feature>
<accession>A0A8J4XY13</accession>
<dbReference type="EMBL" id="JACEEZ010018017">
    <property type="protein sequence ID" value="KAG0717218.1"/>
    <property type="molecule type" value="Genomic_DNA"/>
</dbReference>
<gene>
    <name evidence="2" type="ORF">GWK47_054905</name>
</gene>
<feature type="compositionally biased region" description="Polar residues" evidence="1">
    <location>
        <begin position="1"/>
        <end position="18"/>
    </location>
</feature>
<name>A0A8J4XY13_CHIOP</name>
<evidence type="ECO:0000313" key="3">
    <source>
        <dbReference type="Proteomes" id="UP000770661"/>
    </source>
</evidence>
<evidence type="ECO:0000313" key="2">
    <source>
        <dbReference type="EMBL" id="KAG0717218.1"/>
    </source>
</evidence>